<name>A0A3N4ULB7_9RHOB</name>
<feature type="domain" description="WYL" evidence="3">
    <location>
        <begin position="141"/>
        <end position="202"/>
    </location>
</feature>
<dbReference type="Pfam" id="PF13280">
    <property type="entry name" value="WYL"/>
    <property type="match status" value="1"/>
</dbReference>
<evidence type="ECO:0000313" key="5">
    <source>
        <dbReference type="Proteomes" id="UP000269689"/>
    </source>
</evidence>
<dbReference type="RefSeq" id="WP_123791468.1">
    <property type="nucleotide sequence ID" value="NZ_RKQK01000001.1"/>
</dbReference>
<evidence type="ECO:0000259" key="3">
    <source>
        <dbReference type="Pfam" id="PF13280"/>
    </source>
</evidence>
<dbReference type="Pfam" id="PF08279">
    <property type="entry name" value="HTH_11"/>
    <property type="match status" value="1"/>
</dbReference>
<organism evidence="4 5">
    <name type="scientific">Pacificibacter maritimus</name>
    <dbReference type="NCBI Taxonomy" id="762213"/>
    <lineage>
        <taxon>Bacteria</taxon>
        <taxon>Pseudomonadati</taxon>
        <taxon>Pseudomonadota</taxon>
        <taxon>Alphaproteobacteria</taxon>
        <taxon>Rhodobacterales</taxon>
        <taxon>Roseobacteraceae</taxon>
        <taxon>Pacificibacter</taxon>
    </lineage>
</organism>
<dbReference type="Proteomes" id="UP000269689">
    <property type="component" value="Unassembled WGS sequence"/>
</dbReference>
<dbReference type="InterPro" id="IPR026881">
    <property type="entry name" value="WYL_dom"/>
</dbReference>
<comment type="caution">
    <text evidence="4">The sequence shown here is derived from an EMBL/GenBank/DDBJ whole genome shotgun (WGS) entry which is preliminary data.</text>
</comment>
<evidence type="ECO:0000259" key="2">
    <source>
        <dbReference type="Pfam" id="PF08279"/>
    </source>
</evidence>
<dbReference type="AlphaFoldDB" id="A0A3N4ULB7"/>
<gene>
    <name evidence="4" type="ORF">EDD53_0347</name>
</gene>
<sequence length="245" mass="27321">MAKSDRLFRLIHLIRGLTPPVTAARLAAAMEVSERTIYRDIDSLRSAGARIEGEAGLGYTMIEDIALPPQTFTQIEIEALTLGLSDVSQRGDNALAAAATDALTKILATLPERQQRQAAHAVNLVNRFTKPDTPSIDMNFLREAIWAEEALDITYKDKAENITDRRIYPLAISYHDFAVMLLAWCKTRQGFRMFHVTRIQSYAATGESFRPRRVALLRDYVSELRSRGPQDRAANPPPVSNSPAP</sequence>
<feature type="domain" description="Helix-turn-helix type 11" evidence="2">
    <location>
        <begin position="6"/>
        <end position="59"/>
    </location>
</feature>
<dbReference type="OrthoDB" id="9807255at2"/>
<feature type="compositionally biased region" description="Pro residues" evidence="1">
    <location>
        <begin position="235"/>
        <end position="245"/>
    </location>
</feature>
<dbReference type="InterPro" id="IPR036388">
    <property type="entry name" value="WH-like_DNA-bd_sf"/>
</dbReference>
<dbReference type="InterPro" id="IPR051534">
    <property type="entry name" value="CBASS_pafABC_assoc_protein"/>
</dbReference>
<accession>A0A3N4ULB7</accession>
<dbReference type="Gene3D" id="1.10.10.10">
    <property type="entry name" value="Winged helix-like DNA-binding domain superfamily/Winged helix DNA-binding domain"/>
    <property type="match status" value="1"/>
</dbReference>
<dbReference type="PANTHER" id="PTHR34580:SF3">
    <property type="entry name" value="PROTEIN PAFB"/>
    <property type="match status" value="1"/>
</dbReference>
<feature type="region of interest" description="Disordered" evidence="1">
    <location>
        <begin position="225"/>
        <end position="245"/>
    </location>
</feature>
<dbReference type="InterPro" id="IPR036390">
    <property type="entry name" value="WH_DNA-bd_sf"/>
</dbReference>
<protein>
    <submittedName>
        <fullName evidence="4">WYL domain-containing protein</fullName>
    </submittedName>
</protein>
<proteinExistence type="predicted"/>
<dbReference type="InterPro" id="IPR013196">
    <property type="entry name" value="HTH_11"/>
</dbReference>
<evidence type="ECO:0000256" key="1">
    <source>
        <dbReference type="SAM" id="MobiDB-lite"/>
    </source>
</evidence>
<dbReference type="EMBL" id="RKQK01000001">
    <property type="protein sequence ID" value="RPE71233.1"/>
    <property type="molecule type" value="Genomic_DNA"/>
</dbReference>
<evidence type="ECO:0000313" key="4">
    <source>
        <dbReference type="EMBL" id="RPE71233.1"/>
    </source>
</evidence>
<dbReference type="PROSITE" id="PS52050">
    <property type="entry name" value="WYL"/>
    <property type="match status" value="1"/>
</dbReference>
<dbReference type="SUPFAM" id="SSF46785">
    <property type="entry name" value="Winged helix' DNA-binding domain"/>
    <property type="match status" value="1"/>
</dbReference>
<reference evidence="4 5" key="1">
    <citation type="submission" date="2018-11" db="EMBL/GenBank/DDBJ databases">
        <title>Genomic Encyclopedia of Type Strains, Phase IV (KMG-IV): sequencing the most valuable type-strain genomes for metagenomic binning, comparative biology and taxonomic classification.</title>
        <authorList>
            <person name="Goeker M."/>
        </authorList>
    </citation>
    <scope>NUCLEOTIDE SEQUENCE [LARGE SCALE GENOMIC DNA]</scope>
    <source>
        <strain evidence="4 5">DSM 104731</strain>
    </source>
</reference>
<dbReference type="PANTHER" id="PTHR34580">
    <property type="match status" value="1"/>
</dbReference>
<keyword evidence="5" id="KW-1185">Reference proteome</keyword>